<reference evidence="1" key="1">
    <citation type="submission" date="2022-12" db="EMBL/GenBank/DDBJ databases">
        <title>Complete genome sequence of an Australian strain of Rouxiella badensis DAR84756 and resolution of the R. badensis DSM100043 and R. chamberiensis DSM28324 genomes.</title>
        <authorList>
            <person name="Paul S."/>
            <person name="Anderson P.J."/>
            <person name="Maynard G."/>
            <person name="Dyall-Smith M."/>
            <person name="Kudinha T."/>
        </authorList>
    </citation>
    <scope>NUCLEOTIDE SEQUENCE</scope>
    <source>
        <strain evidence="1">DSM 28324</strain>
    </source>
</reference>
<evidence type="ECO:0000313" key="2">
    <source>
        <dbReference type="Proteomes" id="UP001164712"/>
    </source>
</evidence>
<sequence>MKPIKIKDKNRPIKILTLLFHITACGFPMRGFATEIKQNAMENSTRIPAGNSHSSVFEFTAFRLHAEVNKAGTDDSVSKSDARLKNCLALESGYISWSDEDYRAVNIGNFGEITSQQRYNSPEVMQSARLEGKIINNCNTDEDVTLKVWADSTDSSSGPGTTIVWRADKMHIVAQKKCWMYIPETVNFGNVPAGGTSEQKLVIIDNELVNDGYVQITSSDLVAPGTLYLGGSQELKVTTDTPHFLGNHWNNISPNIRQDEIPLTLKASKNAKPGKYASILTATLTCP</sequence>
<keyword evidence="2" id="KW-1185">Reference proteome</keyword>
<dbReference type="EMBL" id="CP114058">
    <property type="protein sequence ID" value="WAT00742.1"/>
    <property type="molecule type" value="Genomic_DNA"/>
</dbReference>
<organism evidence="1 2">
    <name type="scientific">Rouxiella chamberiensis</name>
    <dbReference type="NCBI Taxonomy" id="1513468"/>
    <lineage>
        <taxon>Bacteria</taxon>
        <taxon>Pseudomonadati</taxon>
        <taxon>Pseudomonadota</taxon>
        <taxon>Gammaproteobacteria</taxon>
        <taxon>Enterobacterales</taxon>
        <taxon>Yersiniaceae</taxon>
        <taxon>Rouxiella</taxon>
    </lineage>
</organism>
<accession>A0ABY7HMZ2</accession>
<protein>
    <recommendedName>
        <fullName evidence="3">Fimbrial protein</fullName>
    </recommendedName>
</protein>
<evidence type="ECO:0000313" key="1">
    <source>
        <dbReference type="EMBL" id="WAT00742.1"/>
    </source>
</evidence>
<proteinExistence type="predicted"/>
<name>A0ABY7HMZ2_9GAMM</name>
<dbReference type="Proteomes" id="UP001164712">
    <property type="component" value="Chromosome"/>
</dbReference>
<dbReference type="RefSeq" id="WP_045048741.1">
    <property type="nucleotide sequence ID" value="NZ_CP114058.1"/>
</dbReference>
<gene>
    <name evidence="1" type="ORF">O1V66_18160</name>
</gene>
<evidence type="ECO:0008006" key="3">
    <source>
        <dbReference type="Google" id="ProtNLM"/>
    </source>
</evidence>